<keyword evidence="3" id="KW-1185">Reference proteome</keyword>
<name>A0ABS9KT48_9BACT</name>
<keyword evidence="1" id="KW-0732">Signal</keyword>
<dbReference type="RefSeq" id="WP_237873358.1">
    <property type="nucleotide sequence ID" value="NZ_JAKLTR010000009.1"/>
</dbReference>
<evidence type="ECO:0000256" key="1">
    <source>
        <dbReference type="SAM" id="SignalP"/>
    </source>
</evidence>
<accession>A0ABS9KT48</accession>
<sequence length="404" mass="46141">MKRLIIFLCLLPALTRAQKASNTIPQTKPITDTSVQTDLVDVAKNVFNINPKKIQQKRDRKIDFSLLPFGNAPGGTGRALITSTTAGVYLGPRRTTNKSNATFAPYWNFKGRFGLPLRSSIWLPNNTWNIQGDIRFLVYPQNTWGTGSSTNNDRKIMVDYTYIRMYQAALKQIRPHFYAGFGYNLDHRFNIRTSDSVYNLKSFTGYDFGTNSSSLSSGFTFQAFYDTRHNLINPLPGFYANFIYRVNPKMLGNKEPWHSVYVDVRKYISLNRRRPSQQNTLAFWSYFWKVLNDGAPYLDLPSTGWDPYNRSARGIDQNRYRGKTLLYFEGEYRRDITRNGLFGFAVFANTNTVSGNNSFLRDWHPAVGAGLRIKSSKVSGTNIAIDYGFSKGFRAIMVNISEAF</sequence>
<comment type="caution">
    <text evidence="2">The sequence shown here is derived from an EMBL/GenBank/DDBJ whole genome shotgun (WGS) entry which is preliminary data.</text>
</comment>
<dbReference type="EMBL" id="JAKLTR010000009">
    <property type="protein sequence ID" value="MCG2615511.1"/>
    <property type="molecule type" value="Genomic_DNA"/>
</dbReference>
<gene>
    <name evidence="2" type="ORF">LZZ85_14520</name>
</gene>
<dbReference type="Gene3D" id="2.40.160.50">
    <property type="entry name" value="membrane protein fhac: a member of the omp85/tpsb transporter family"/>
    <property type="match status" value="1"/>
</dbReference>
<evidence type="ECO:0008006" key="4">
    <source>
        <dbReference type="Google" id="ProtNLM"/>
    </source>
</evidence>
<proteinExistence type="predicted"/>
<organism evidence="2 3">
    <name type="scientific">Terrimonas ginsenosidimutans</name>
    <dbReference type="NCBI Taxonomy" id="2908004"/>
    <lineage>
        <taxon>Bacteria</taxon>
        <taxon>Pseudomonadati</taxon>
        <taxon>Bacteroidota</taxon>
        <taxon>Chitinophagia</taxon>
        <taxon>Chitinophagales</taxon>
        <taxon>Chitinophagaceae</taxon>
        <taxon>Terrimonas</taxon>
    </lineage>
</organism>
<feature type="chain" id="PRO_5046505452" description="Bacterial surface antigen (D15) domain-containing protein" evidence="1">
    <location>
        <begin position="20"/>
        <end position="404"/>
    </location>
</feature>
<dbReference type="Proteomes" id="UP001165367">
    <property type="component" value="Unassembled WGS sequence"/>
</dbReference>
<evidence type="ECO:0000313" key="3">
    <source>
        <dbReference type="Proteomes" id="UP001165367"/>
    </source>
</evidence>
<protein>
    <recommendedName>
        <fullName evidence="4">Bacterial surface antigen (D15) domain-containing protein</fullName>
    </recommendedName>
</protein>
<feature type="signal peptide" evidence="1">
    <location>
        <begin position="1"/>
        <end position="19"/>
    </location>
</feature>
<reference evidence="2" key="1">
    <citation type="submission" date="2022-01" db="EMBL/GenBank/DDBJ databases">
        <authorList>
            <person name="Jo J.-H."/>
            <person name="Im W.-T."/>
        </authorList>
    </citation>
    <scope>NUCLEOTIDE SEQUENCE</scope>
    <source>
        <strain evidence="2">NA20</strain>
    </source>
</reference>
<evidence type="ECO:0000313" key="2">
    <source>
        <dbReference type="EMBL" id="MCG2615511.1"/>
    </source>
</evidence>